<feature type="domain" description="Glycosyl transferase family 25" evidence="2">
    <location>
        <begin position="157"/>
        <end position="341"/>
    </location>
</feature>
<keyword evidence="1" id="KW-0175">Coiled coil</keyword>
<dbReference type="Proteomes" id="UP001515480">
    <property type="component" value="Unassembled WGS sequence"/>
</dbReference>
<evidence type="ECO:0000259" key="2">
    <source>
        <dbReference type="Pfam" id="PF01755"/>
    </source>
</evidence>
<feature type="coiled-coil region" evidence="1">
    <location>
        <begin position="52"/>
        <end position="122"/>
    </location>
</feature>
<dbReference type="EMBL" id="JBGBPQ010000010">
    <property type="protein sequence ID" value="KAL1518480.1"/>
    <property type="molecule type" value="Genomic_DNA"/>
</dbReference>
<dbReference type="CDD" id="cd06532">
    <property type="entry name" value="Glyco_transf_25"/>
    <property type="match status" value="1"/>
</dbReference>
<reference evidence="3 4" key="1">
    <citation type="journal article" date="2024" name="Science">
        <title>Giant polyketide synthase enzymes in the biosynthesis of giant marine polyether toxins.</title>
        <authorList>
            <person name="Fallon T.R."/>
            <person name="Shende V.V."/>
            <person name="Wierzbicki I.H."/>
            <person name="Pendleton A.L."/>
            <person name="Watervoot N.F."/>
            <person name="Auber R.P."/>
            <person name="Gonzalez D.J."/>
            <person name="Wisecaver J.H."/>
            <person name="Moore B.S."/>
        </authorList>
    </citation>
    <scope>NUCLEOTIDE SEQUENCE [LARGE SCALE GENOMIC DNA]</scope>
    <source>
        <strain evidence="3 4">12B1</strain>
    </source>
</reference>
<dbReference type="AlphaFoldDB" id="A0AB34JA23"/>
<dbReference type="Pfam" id="PF01755">
    <property type="entry name" value="Glyco_transf_25"/>
    <property type="match status" value="1"/>
</dbReference>
<comment type="caution">
    <text evidence="3">The sequence shown here is derived from an EMBL/GenBank/DDBJ whole genome shotgun (WGS) entry which is preliminary data.</text>
</comment>
<protein>
    <recommendedName>
        <fullName evidence="2">Glycosyl transferase family 25 domain-containing protein</fullName>
    </recommendedName>
</protein>
<proteinExistence type="predicted"/>
<organism evidence="3 4">
    <name type="scientific">Prymnesium parvum</name>
    <name type="common">Toxic golden alga</name>
    <dbReference type="NCBI Taxonomy" id="97485"/>
    <lineage>
        <taxon>Eukaryota</taxon>
        <taxon>Haptista</taxon>
        <taxon>Haptophyta</taxon>
        <taxon>Prymnesiophyceae</taxon>
        <taxon>Prymnesiales</taxon>
        <taxon>Prymnesiaceae</taxon>
        <taxon>Prymnesium</taxon>
    </lineage>
</organism>
<keyword evidence="4" id="KW-1185">Reference proteome</keyword>
<name>A0AB34JA23_PRYPA</name>
<sequence>MEAAALAQWKAAKKERFKWRKAVDERRRREEDEALAAAASYARKADDVRRSAAAASADAAAARRQLGEAELQVSEMRGRTQHLLSDQFAWEQDVREKAEKERQELLGERKLLLQQLARAQARKRVGELLTSGAVAPAAGQRAGAAAEAREWKELVLAINLDRRADRFARLSSLDWQQLDLERLSAVDGKTLQWDALVQDGIVAPEAAAEAWYAEEHHLPTICTKSGSFSPHLTLAAVGCALSHRRAWERISTQSACEWGLVLEDDVNQVAPDFADHLREIVRRLPRGWCLCYLGFHESANAVVSRGETATLREVREDLHLTGLFGYLIARDMAAELLRDATLFPLRHQVDVALSRRPWPSGTRFAVDPEAVLLTSPRSEDGECDTDVQTLGDRAVDAHEKLPDSMLRL</sequence>
<evidence type="ECO:0000313" key="3">
    <source>
        <dbReference type="EMBL" id="KAL1518480.1"/>
    </source>
</evidence>
<accession>A0AB34JA23</accession>
<gene>
    <name evidence="3" type="ORF">AB1Y20_002771</name>
</gene>
<evidence type="ECO:0000313" key="4">
    <source>
        <dbReference type="Proteomes" id="UP001515480"/>
    </source>
</evidence>
<dbReference type="InterPro" id="IPR002654">
    <property type="entry name" value="Glyco_trans_25"/>
</dbReference>
<evidence type="ECO:0000256" key="1">
    <source>
        <dbReference type="SAM" id="Coils"/>
    </source>
</evidence>